<dbReference type="GO" id="GO:0055085">
    <property type="term" value="P:transmembrane transport"/>
    <property type="evidence" value="ECO:0007669"/>
    <property type="project" value="InterPro"/>
</dbReference>
<dbReference type="EMBL" id="QVTE01000016">
    <property type="protein sequence ID" value="RFU70282.1"/>
    <property type="molecule type" value="Genomic_DNA"/>
</dbReference>
<dbReference type="PROSITE" id="PS51257">
    <property type="entry name" value="PROKAR_LIPOPROTEIN"/>
    <property type="match status" value="1"/>
</dbReference>
<dbReference type="InterPro" id="IPR038404">
    <property type="entry name" value="TRAP_DctP_sf"/>
</dbReference>
<feature type="chain" id="PRO_5039684493" description="ABC transporter substrate-binding protein" evidence="2">
    <location>
        <begin position="21"/>
        <end position="347"/>
    </location>
</feature>
<feature type="signal peptide" evidence="2">
    <location>
        <begin position="1"/>
        <end position="20"/>
    </location>
</feature>
<dbReference type="PANTHER" id="PTHR33376:SF4">
    <property type="entry name" value="SIALIC ACID-BINDING PERIPLASMIC PROTEIN SIAP"/>
    <property type="match status" value="1"/>
</dbReference>
<dbReference type="OrthoDB" id="9815946at2"/>
<dbReference type="AlphaFoldDB" id="A0A372LR83"/>
<dbReference type="CDD" id="cd13602">
    <property type="entry name" value="PBP2_TRAP_BpDctp6_7"/>
    <property type="match status" value="1"/>
</dbReference>
<organism evidence="3 4">
    <name type="scientific">Peribacillus saganii</name>
    <dbReference type="NCBI Taxonomy" id="2303992"/>
    <lineage>
        <taxon>Bacteria</taxon>
        <taxon>Bacillati</taxon>
        <taxon>Bacillota</taxon>
        <taxon>Bacilli</taxon>
        <taxon>Bacillales</taxon>
        <taxon>Bacillaceae</taxon>
        <taxon>Peribacillus</taxon>
    </lineage>
</organism>
<keyword evidence="4" id="KW-1185">Reference proteome</keyword>
<dbReference type="Pfam" id="PF03480">
    <property type="entry name" value="DctP"/>
    <property type="match status" value="1"/>
</dbReference>
<sequence length="347" mass="38494">MRKLSVFVSILLMLSMVLVACGGGNAEKSTAGKKSSDSVTWIVSSVYPESNHIGQGIKDFSQKVKEATDGKVNIELRPDGTLGYSSSDHLKLVRDGTVPMADTLLSSVAGDEPLLGIGSLPFLYRDFKEYKALGEVTRPYFDKVAEEKWNQKILYIAPWPLTGFWTKEEIKSLEDFKGLKTRTFDDLTTRVSNAVGSSPSPLPFNEVYSALSTGVIDSVMTSSTSAVDSKFWEVLDYYLPVSVMAGSNALAINLDEFNSLDKETQETMVQIGKEVEVDLWNRVAELGKDMEDTVNENGITTTQPSEELVIELEKITEEIRKEWLSEAPPEAKEIIDNYYKKIGRNGK</sequence>
<evidence type="ECO:0000313" key="4">
    <source>
        <dbReference type="Proteomes" id="UP000264541"/>
    </source>
</evidence>
<dbReference type="Gene3D" id="3.40.190.170">
    <property type="entry name" value="Bacterial extracellular solute-binding protein, family 7"/>
    <property type="match status" value="1"/>
</dbReference>
<evidence type="ECO:0000313" key="3">
    <source>
        <dbReference type="EMBL" id="RFU70282.1"/>
    </source>
</evidence>
<protein>
    <recommendedName>
        <fullName evidence="5">ABC transporter substrate-binding protein</fullName>
    </recommendedName>
</protein>
<evidence type="ECO:0008006" key="5">
    <source>
        <dbReference type="Google" id="ProtNLM"/>
    </source>
</evidence>
<dbReference type="RefSeq" id="WP_117325866.1">
    <property type="nucleotide sequence ID" value="NZ_QVTE01000016.1"/>
</dbReference>
<gene>
    <name evidence="3" type="ORF">D0469_06695</name>
</gene>
<dbReference type="InterPro" id="IPR018389">
    <property type="entry name" value="DctP_fam"/>
</dbReference>
<name>A0A372LR83_9BACI</name>
<dbReference type="NCBIfam" id="NF037995">
    <property type="entry name" value="TRAP_S1"/>
    <property type="match status" value="1"/>
</dbReference>
<comment type="caution">
    <text evidence="3">The sequence shown here is derived from an EMBL/GenBank/DDBJ whole genome shotgun (WGS) entry which is preliminary data.</text>
</comment>
<dbReference type="Proteomes" id="UP000264541">
    <property type="component" value="Unassembled WGS sequence"/>
</dbReference>
<keyword evidence="1 2" id="KW-0732">Signal</keyword>
<reference evidence="3 4" key="1">
    <citation type="submission" date="2018-08" db="EMBL/GenBank/DDBJ databases">
        <title>Bacillus chawlae sp. nov., Bacillus glennii sp. nov., and Bacillus saganii sp. nov. Isolated from the Vehicle Assembly Building at Kennedy Space Center where the Viking Spacecraft were Assembled.</title>
        <authorList>
            <person name="Seuylemezian A."/>
            <person name="Vaishampayan P."/>
        </authorList>
    </citation>
    <scope>NUCLEOTIDE SEQUENCE [LARGE SCALE GENOMIC DNA]</scope>
    <source>
        <strain evidence="3 4">V47-23a</strain>
    </source>
</reference>
<evidence type="ECO:0000256" key="2">
    <source>
        <dbReference type="SAM" id="SignalP"/>
    </source>
</evidence>
<accession>A0A372LR83</accession>
<proteinExistence type="predicted"/>
<evidence type="ECO:0000256" key="1">
    <source>
        <dbReference type="ARBA" id="ARBA00022729"/>
    </source>
</evidence>
<dbReference type="PANTHER" id="PTHR33376">
    <property type="match status" value="1"/>
</dbReference>